<comment type="subcellular location">
    <subcellularLocation>
        <location evidence="2">Cell membrane</location>
        <topology evidence="2">Multi-pass membrane protein</topology>
    </subcellularLocation>
</comment>
<evidence type="ECO:0000259" key="12">
    <source>
        <dbReference type="PROSITE" id="PS50109"/>
    </source>
</evidence>
<dbReference type="PANTHER" id="PTHR45453:SF2">
    <property type="entry name" value="HISTIDINE KINASE"/>
    <property type="match status" value="1"/>
</dbReference>
<proteinExistence type="predicted"/>
<dbReference type="SUPFAM" id="SSF55874">
    <property type="entry name" value="ATPase domain of HSP90 chaperone/DNA topoisomerase II/histidine kinase"/>
    <property type="match status" value="1"/>
</dbReference>
<dbReference type="InterPro" id="IPR036890">
    <property type="entry name" value="HATPase_C_sf"/>
</dbReference>
<dbReference type="PRINTS" id="PR00344">
    <property type="entry name" value="BCTRLSENSOR"/>
</dbReference>
<protein>
    <recommendedName>
        <fullName evidence="3">histidine kinase</fullName>
        <ecNumber evidence="3">2.7.13.3</ecNumber>
    </recommendedName>
</protein>
<evidence type="ECO:0000313" key="14">
    <source>
        <dbReference type="Proteomes" id="UP000823850"/>
    </source>
</evidence>
<evidence type="ECO:0000256" key="2">
    <source>
        <dbReference type="ARBA" id="ARBA00004651"/>
    </source>
</evidence>
<keyword evidence="6 11" id="KW-0812">Transmembrane</keyword>
<feature type="domain" description="Histidine kinase" evidence="12">
    <location>
        <begin position="118"/>
        <end position="326"/>
    </location>
</feature>
<keyword evidence="7 13" id="KW-0418">Kinase</keyword>
<evidence type="ECO:0000256" key="3">
    <source>
        <dbReference type="ARBA" id="ARBA00012438"/>
    </source>
</evidence>
<organism evidence="13 14">
    <name type="scientific">Candidatus Blautia stercoripullorum</name>
    <dbReference type="NCBI Taxonomy" id="2838502"/>
    <lineage>
        <taxon>Bacteria</taxon>
        <taxon>Bacillati</taxon>
        <taxon>Bacillota</taxon>
        <taxon>Clostridia</taxon>
        <taxon>Lachnospirales</taxon>
        <taxon>Lachnospiraceae</taxon>
        <taxon>Blautia</taxon>
    </lineage>
</organism>
<dbReference type="InterPro" id="IPR004358">
    <property type="entry name" value="Sig_transdc_His_kin-like_C"/>
</dbReference>
<keyword evidence="10 11" id="KW-0472">Membrane</keyword>
<dbReference type="EC" id="2.7.13.3" evidence="3"/>
<dbReference type="InterPro" id="IPR050351">
    <property type="entry name" value="BphY/WalK/GraS-like"/>
</dbReference>
<evidence type="ECO:0000256" key="11">
    <source>
        <dbReference type="SAM" id="Phobius"/>
    </source>
</evidence>
<dbReference type="AlphaFoldDB" id="A0A9D2R661"/>
<dbReference type="Pfam" id="PF02518">
    <property type="entry name" value="HATPase_c"/>
    <property type="match status" value="1"/>
</dbReference>
<dbReference type="GO" id="GO:0005886">
    <property type="term" value="C:plasma membrane"/>
    <property type="evidence" value="ECO:0007669"/>
    <property type="project" value="UniProtKB-SubCell"/>
</dbReference>
<evidence type="ECO:0000256" key="8">
    <source>
        <dbReference type="ARBA" id="ARBA00022989"/>
    </source>
</evidence>
<evidence type="ECO:0000256" key="10">
    <source>
        <dbReference type="ARBA" id="ARBA00023136"/>
    </source>
</evidence>
<evidence type="ECO:0000256" key="4">
    <source>
        <dbReference type="ARBA" id="ARBA00022475"/>
    </source>
</evidence>
<dbReference type="PROSITE" id="PS50109">
    <property type="entry name" value="HIS_KIN"/>
    <property type="match status" value="1"/>
</dbReference>
<evidence type="ECO:0000256" key="5">
    <source>
        <dbReference type="ARBA" id="ARBA00022679"/>
    </source>
</evidence>
<evidence type="ECO:0000313" key="13">
    <source>
        <dbReference type="EMBL" id="HJD39185.1"/>
    </source>
</evidence>
<dbReference type="InterPro" id="IPR005467">
    <property type="entry name" value="His_kinase_dom"/>
</dbReference>
<dbReference type="GO" id="GO:0000155">
    <property type="term" value="F:phosphorelay sensor kinase activity"/>
    <property type="evidence" value="ECO:0007669"/>
    <property type="project" value="TreeGrafter"/>
</dbReference>
<keyword evidence="4" id="KW-1003">Cell membrane</keyword>
<evidence type="ECO:0000256" key="6">
    <source>
        <dbReference type="ARBA" id="ARBA00022692"/>
    </source>
</evidence>
<keyword evidence="5" id="KW-0808">Transferase</keyword>
<evidence type="ECO:0000256" key="1">
    <source>
        <dbReference type="ARBA" id="ARBA00000085"/>
    </source>
</evidence>
<evidence type="ECO:0000256" key="7">
    <source>
        <dbReference type="ARBA" id="ARBA00022777"/>
    </source>
</evidence>
<dbReference type="Proteomes" id="UP000823850">
    <property type="component" value="Unassembled WGS sequence"/>
</dbReference>
<accession>A0A9D2R661</accession>
<keyword evidence="8 11" id="KW-1133">Transmembrane helix</keyword>
<dbReference type="Gene3D" id="3.30.565.10">
    <property type="entry name" value="Histidine kinase-like ATPase, C-terminal domain"/>
    <property type="match status" value="1"/>
</dbReference>
<reference evidence="13" key="2">
    <citation type="submission" date="2021-04" db="EMBL/GenBank/DDBJ databases">
        <authorList>
            <person name="Gilroy R."/>
        </authorList>
    </citation>
    <scope>NUCLEOTIDE SEQUENCE</scope>
    <source>
        <strain evidence="13">ChiW19-6364</strain>
    </source>
</reference>
<dbReference type="InterPro" id="IPR003594">
    <property type="entry name" value="HATPase_dom"/>
</dbReference>
<sequence>MRGYIKDRGRCFFIVLCLWGFGNFYLVFLCASHFYFQDLLYLNLLLLAAAAAGIWKDYCRWKKGREYLEGKISLEPWEQEKIFGKNVYDYLQGKEEAHRKEIQGLIREQEELTDYIARWSHEAKLPLAAMKLINERSRDQETGREMKESIVRLESLIHTVLLGSKLHGPEHDVRYEKLCLRDAIREAVKNQAYFLIRHNFEIKEEIGNSQVYTDQRWLVYLLDQLIQNAVKYRGENPVLRFSAEMGKENCVLFTVEDNGLGIAREDLPYIFQKGFVGKNHRKGDYRSTGMGLYFVKEISGLLHLDIRAYSEPGKGSRFELRFQDLSEHLFLAENTLQKC</sequence>
<comment type="catalytic activity">
    <reaction evidence="1">
        <text>ATP + protein L-histidine = ADP + protein N-phospho-L-histidine.</text>
        <dbReference type="EC" id="2.7.13.3"/>
    </reaction>
</comment>
<dbReference type="GO" id="GO:0016036">
    <property type="term" value="P:cellular response to phosphate starvation"/>
    <property type="evidence" value="ECO:0007669"/>
    <property type="project" value="TreeGrafter"/>
</dbReference>
<gene>
    <name evidence="13" type="ORF">H9913_04095</name>
</gene>
<dbReference type="SMART" id="SM00387">
    <property type="entry name" value="HATPase_c"/>
    <property type="match status" value="1"/>
</dbReference>
<feature type="transmembrane region" description="Helical" evidence="11">
    <location>
        <begin position="12"/>
        <end position="34"/>
    </location>
</feature>
<evidence type="ECO:0000256" key="9">
    <source>
        <dbReference type="ARBA" id="ARBA00023012"/>
    </source>
</evidence>
<name>A0A9D2R661_9FIRM</name>
<dbReference type="PANTHER" id="PTHR45453">
    <property type="entry name" value="PHOSPHATE REGULON SENSOR PROTEIN PHOR"/>
    <property type="match status" value="1"/>
</dbReference>
<dbReference type="GO" id="GO:0004721">
    <property type="term" value="F:phosphoprotein phosphatase activity"/>
    <property type="evidence" value="ECO:0007669"/>
    <property type="project" value="TreeGrafter"/>
</dbReference>
<dbReference type="EMBL" id="DWUX01000076">
    <property type="protein sequence ID" value="HJD39185.1"/>
    <property type="molecule type" value="Genomic_DNA"/>
</dbReference>
<reference evidence="13" key="1">
    <citation type="journal article" date="2021" name="PeerJ">
        <title>Extensive microbial diversity within the chicken gut microbiome revealed by metagenomics and culture.</title>
        <authorList>
            <person name="Gilroy R."/>
            <person name="Ravi A."/>
            <person name="Getino M."/>
            <person name="Pursley I."/>
            <person name="Horton D.L."/>
            <person name="Alikhan N.F."/>
            <person name="Baker D."/>
            <person name="Gharbi K."/>
            <person name="Hall N."/>
            <person name="Watson M."/>
            <person name="Adriaenssens E.M."/>
            <person name="Foster-Nyarko E."/>
            <person name="Jarju S."/>
            <person name="Secka A."/>
            <person name="Antonio M."/>
            <person name="Oren A."/>
            <person name="Chaudhuri R.R."/>
            <person name="La Ragione R."/>
            <person name="Hildebrand F."/>
            <person name="Pallen M.J."/>
        </authorList>
    </citation>
    <scope>NUCLEOTIDE SEQUENCE</scope>
    <source>
        <strain evidence="13">ChiW19-6364</strain>
    </source>
</reference>
<keyword evidence="9" id="KW-0902">Two-component regulatory system</keyword>
<comment type="caution">
    <text evidence="13">The sequence shown here is derived from an EMBL/GenBank/DDBJ whole genome shotgun (WGS) entry which is preliminary data.</text>
</comment>